<dbReference type="EnsemblPlants" id="PGSC0003DMT400094824">
    <property type="protein sequence ID" value="PGSC0003DMT400094824"/>
    <property type="gene ID" value="PGSC0003DMG400044395"/>
</dbReference>
<feature type="region of interest" description="Disordered" evidence="1">
    <location>
        <begin position="1"/>
        <end position="44"/>
    </location>
</feature>
<keyword evidence="3" id="KW-1185">Reference proteome</keyword>
<proteinExistence type="predicted"/>
<evidence type="ECO:0000256" key="1">
    <source>
        <dbReference type="SAM" id="MobiDB-lite"/>
    </source>
</evidence>
<reference evidence="2" key="2">
    <citation type="submission" date="2015-06" db="UniProtKB">
        <authorList>
            <consortium name="EnsemblPlants"/>
        </authorList>
    </citation>
    <scope>IDENTIFICATION</scope>
    <source>
        <strain evidence="2">DM1-3 516 R44</strain>
    </source>
</reference>
<evidence type="ECO:0000313" key="3">
    <source>
        <dbReference type="Proteomes" id="UP000011115"/>
    </source>
</evidence>
<evidence type="ECO:0000313" key="2">
    <source>
        <dbReference type="EnsemblPlants" id="PGSC0003DMT400094824"/>
    </source>
</evidence>
<dbReference type="PaxDb" id="4113-PGSC0003DMT400094824"/>
<protein>
    <recommendedName>
        <fullName evidence="4">Integrase core domain containing protein</fullName>
    </recommendedName>
</protein>
<feature type="compositionally biased region" description="Low complexity" evidence="1">
    <location>
        <begin position="1"/>
        <end position="17"/>
    </location>
</feature>
<dbReference type="Proteomes" id="UP000011115">
    <property type="component" value="Unassembled WGS sequence"/>
</dbReference>
<dbReference type="AlphaFoldDB" id="M1DUZ0"/>
<organism evidence="2 3">
    <name type="scientific">Solanum tuberosum</name>
    <name type="common">Potato</name>
    <dbReference type="NCBI Taxonomy" id="4113"/>
    <lineage>
        <taxon>Eukaryota</taxon>
        <taxon>Viridiplantae</taxon>
        <taxon>Streptophyta</taxon>
        <taxon>Embryophyta</taxon>
        <taxon>Tracheophyta</taxon>
        <taxon>Spermatophyta</taxon>
        <taxon>Magnoliopsida</taxon>
        <taxon>eudicotyledons</taxon>
        <taxon>Gunneridae</taxon>
        <taxon>Pentapetalae</taxon>
        <taxon>asterids</taxon>
        <taxon>lamiids</taxon>
        <taxon>Solanales</taxon>
        <taxon>Solanaceae</taxon>
        <taxon>Solanoideae</taxon>
        <taxon>Solaneae</taxon>
        <taxon>Solanum</taxon>
    </lineage>
</organism>
<name>M1DUZ0_SOLTU</name>
<feature type="compositionally biased region" description="Polar residues" evidence="1">
    <location>
        <begin position="23"/>
        <end position="38"/>
    </location>
</feature>
<dbReference type="Gramene" id="PGSC0003DMT400094824">
    <property type="protein sequence ID" value="PGSC0003DMT400094824"/>
    <property type="gene ID" value="PGSC0003DMG400044395"/>
</dbReference>
<accession>M1DUZ0</accession>
<sequence>MGWKTNQNQNQAQGSNQYRAQEMGQQYQNTSQGGNLSAQKGGMTNEELFQKLMEEIGKNSAENAKINARIGKQDENMRNIQMSQMSLEKQVVQVANLLNLRPQGGLPSDTEHNPKQLNAVSTRSGLQLEELAPNKGDTEVVSREKKQEEVVKNSTVEKRVPQMKPHHPFPQKFRKQNEDECFAWLLTMRAHDKDEVFEIYRPLKLSSVYEELSAITIVDLEVESHCIASED</sequence>
<dbReference type="InParanoid" id="M1DUZ0"/>
<dbReference type="HOGENOM" id="CLU_1201614_0_0_1"/>
<evidence type="ECO:0008006" key="4">
    <source>
        <dbReference type="Google" id="ProtNLM"/>
    </source>
</evidence>
<reference evidence="3" key="1">
    <citation type="journal article" date="2011" name="Nature">
        <title>Genome sequence and analysis of the tuber crop potato.</title>
        <authorList>
            <consortium name="The Potato Genome Sequencing Consortium"/>
        </authorList>
    </citation>
    <scope>NUCLEOTIDE SEQUENCE [LARGE SCALE GENOMIC DNA]</scope>
    <source>
        <strain evidence="3">cv. DM1-3 516 R44</strain>
    </source>
</reference>